<keyword evidence="2" id="KW-1185">Reference proteome</keyword>
<proteinExistence type="predicted"/>
<evidence type="ECO:0000313" key="1">
    <source>
        <dbReference type="EMBL" id="SUA75377.1"/>
    </source>
</evidence>
<dbReference type="AlphaFoldDB" id="A0A378YG31"/>
<sequence length="185" mass="20820">MLFTLVTMNADKAAKQRFLVCHDYGMGGLWWWVHARSAREVAETFAETRVVADGERLADAQGWGLDEVDIDGPVDSALNSLRAKRLSQRNRAGFGMLADREVLYTRQRWEGEDGVPAADYLTEITHGYRTRQVEIRDNGEAIRTGLDDFPLNPPIDLWDPDLVDSQIAAEEFETAWDRAAPPVAD</sequence>
<accession>A0A378YG31</accession>
<gene>
    <name evidence="1" type="ORF">NCTC1934_02050</name>
</gene>
<dbReference type="EMBL" id="UGRY01000002">
    <property type="protein sequence ID" value="SUA75377.1"/>
    <property type="molecule type" value="Genomic_DNA"/>
</dbReference>
<reference evidence="1 2" key="1">
    <citation type="submission" date="2018-06" db="EMBL/GenBank/DDBJ databases">
        <authorList>
            <consortium name="Pathogen Informatics"/>
            <person name="Doyle S."/>
        </authorList>
    </citation>
    <scope>NUCLEOTIDE SEQUENCE [LARGE SCALE GENOMIC DNA]</scope>
    <source>
        <strain evidence="1 2">NCTC1934</strain>
    </source>
</reference>
<name>A0A378YG31_9NOCA</name>
<dbReference type="Proteomes" id="UP000255467">
    <property type="component" value="Unassembled WGS sequence"/>
</dbReference>
<organism evidence="1 2">
    <name type="scientific">Nocardia otitidiscaviarum</name>
    <dbReference type="NCBI Taxonomy" id="1823"/>
    <lineage>
        <taxon>Bacteria</taxon>
        <taxon>Bacillati</taxon>
        <taxon>Actinomycetota</taxon>
        <taxon>Actinomycetes</taxon>
        <taxon>Mycobacteriales</taxon>
        <taxon>Nocardiaceae</taxon>
        <taxon>Nocardia</taxon>
    </lineage>
</organism>
<evidence type="ECO:0000313" key="2">
    <source>
        <dbReference type="Proteomes" id="UP000255467"/>
    </source>
</evidence>
<protein>
    <submittedName>
        <fullName evidence="1">Uncharacterized protein</fullName>
    </submittedName>
</protein>